<keyword evidence="2" id="KW-1185">Reference proteome</keyword>
<name>A0ABP3YRT3_9ACTN</name>
<evidence type="ECO:0000313" key="2">
    <source>
        <dbReference type="Proteomes" id="UP001501005"/>
    </source>
</evidence>
<protein>
    <submittedName>
        <fullName evidence="1">Uncharacterized protein</fullName>
    </submittedName>
</protein>
<organism evidence="1 2">
    <name type="scientific">Streptomyces thermoalcalitolerans</name>
    <dbReference type="NCBI Taxonomy" id="65605"/>
    <lineage>
        <taxon>Bacteria</taxon>
        <taxon>Bacillati</taxon>
        <taxon>Actinomycetota</taxon>
        <taxon>Actinomycetes</taxon>
        <taxon>Kitasatosporales</taxon>
        <taxon>Streptomycetaceae</taxon>
        <taxon>Streptomyces</taxon>
    </lineage>
</organism>
<accession>A0ABP3YRT3</accession>
<proteinExistence type="predicted"/>
<sequence>MRDRAEEAAGVPREGTPARFCRFAVTFVNTVLRLPTPYCDDMTAVARAEA</sequence>
<dbReference type="EMBL" id="BAAAHG010000001">
    <property type="protein sequence ID" value="GAA0900947.1"/>
    <property type="molecule type" value="Genomic_DNA"/>
</dbReference>
<reference evidence="2" key="1">
    <citation type="journal article" date="2019" name="Int. J. Syst. Evol. Microbiol.">
        <title>The Global Catalogue of Microorganisms (GCM) 10K type strain sequencing project: providing services to taxonomists for standard genome sequencing and annotation.</title>
        <authorList>
            <consortium name="The Broad Institute Genomics Platform"/>
            <consortium name="The Broad Institute Genome Sequencing Center for Infectious Disease"/>
            <person name="Wu L."/>
            <person name="Ma J."/>
        </authorList>
    </citation>
    <scope>NUCLEOTIDE SEQUENCE [LARGE SCALE GENOMIC DNA]</scope>
    <source>
        <strain evidence="2">JCM 10673</strain>
    </source>
</reference>
<comment type="caution">
    <text evidence="1">The sequence shown here is derived from an EMBL/GenBank/DDBJ whole genome shotgun (WGS) entry which is preliminary data.</text>
</comment>
<gene>
    <name evidence="1" type="ORF">GCM10009549_01300</name>
</gene>
<dbReference type="Proteomes" id="UP001501005">
    <property type="component" value="Unassembled WGS sequence"/>
</dbReference>
<evidence type="ECO:0000313" key="1">
    <source>
        <dbReference type="EMBL" id="GAA0900947.1"/>
    </source>
</evidence>